<dbReference type="AlphaFoldDB" id="A0A443JX72"/>
<sequence>MTALCDTDFAHAVRRAGTGLRTASGIDPEIEGAPLAAILCSDRALDPDALELLARLVTGNLRKVIPPAGESIMAHSVRRAGTAWRKGKDADPTTTGAPLAAILRGDPARLGPGERALLADMVTGELRRGQSAPTKGAGHPDVLAVVEAVNKRLNEGDKLEFASEFVGEQFGIDKRTVFNYLKIAREREAIIAKATDTKSEDK</sequence>
<name>A0A443JX72_9RHOB</name>
<reference evidence="1 2" key="2">
    <citation type="submission" date="2019-01" db="EMBL/GenBank/DDBJ databases">
        <authorList>
            <person name="Li Y."/>
        </authorList>
    </citation>
    <scope>NUCLEOTIDE SEQUENCE [LARGE SCALE GENOMIC DNA]</scope>
    <source>
        <strain evidence="1 2">07D10-4-3</strain>
    </source>
</reference>
<reference evidence="1 2" key="1">
    <citation type="submission" date="2019-01" db="EMBL/GenBank/DDBJ databases">
        <title>Sinorhodobacter populi sp. nov. isolated from the symptomatic bark tissue of Populus euramericana canker.</title>
        <authorList>
            <person name="Xu G."/>
        </authorList>
    </citation>
    <scope>NUCLEOTIDE SEQUENCE [LARGE SCALE GENOMIC DNA]</scope>
    <source>
        <strain evidence="1 2">07D10-4-3</strain>
    </source>
</reference>
<comment type="caution">
    <text evidence="1">The sequence shown here is derived from an EMBL/GenBank/DDBJ whole genome shotgun (WGS) entry which is preliminary data.</text>
</comment>
<gene>
    <name evidence="1" type="ORF">D2T29_22335</name>
</gene>
<dbReference type="RefSeq" id="WP_128234214.1">
    <property type="nucleotide sequence ID" value="NZ_SAUY01000083.1"/>
</dbReference>
<proteinExistence type="predicted"/>
<evidence type="ECO:0000313" key="2">
    <source>
        <dbReference type="Proteomes" id="UP000284451"/>
    </source>
</evidence>
<dbReference type="EMBL" id="SAUY01000083">
    <property type="protein sequence ID" value="RWR25112.1"/>
    <property type="molecule type" value="Genomic_DNA"/>
</dbReference>
<accession>A0A443JX72</accession>
<protein>
    <submittedName>
        <fullName evidence="1">Uncharacterized protein</fullName>
    </submittedName>
</protein>
<evidence type="ECO:0000313" key="1">
    <source>
        <dbReference type="EMBL" id="RWR25112.1"/>
    </source>
</evidence>
<organism evidence="1 2">
    <name type="scientific">Paenirhodobacter populi</name>
    <dbReference type="NCBI Taxonomy" id="2306993"/>
    <lineage>
        <taxon>Bacteria</taxon>
        <taxon>Pseudomonadati</taxon>
        <taxon>Pseudomonadota</taxon>
        <taxon>Alphaproteobacteria</taxon>
        <taxon>Rhodobacterales</taxon>
        <taxon>Rhodobacter group</taxon>
        <taxon>Paenirhodobacter</taxon>
    </lineage>
</organism>
<dbReference type="Proteomes" id="UP000284451">
    <property type="component" value="Unassembled WGS sequence"/>
</dbReference>